<evidence type="ECO:0000313" key="3">
    <source>
        <dbReference type="Proteomes" id="UP000663891"/>
    </source>
</evidence>
<dbReference type="InterPro" id="IPR003876">
    <property type="entry name" value="Arg_deiminase"/>
</dbReference>
<keyword evidence="1" id="KW-0378">Hydrolase</keyword>
<accession>A0A814EL17</accession>
<dbReference type="Pfam" id="PF02274">
    <property type="entry name" value="ADI"/>
    <property type="match status" value="1"/>
</dbReference>
<evidence type="ECO:0000256" key="1">
    <source>
        <dbReference type="ARBA" id="ARBA00022801"/>
    </source>
</evidence>
<protein>
    <recommendedName>
        <fullName evidence="4">Arginine deiminase</fullName>
    </recommendedName>
</protein>
<evidence type="ECO:0008006" key="4">
    <source>
        <dbReference type="Google" id="ProtNLM"/>
    </source>
</evidence>
<dbReference type="PANTHER" id="PTHR47271:SF2">
    <property type="entry name" value="ARGININE DEIMINASE"/>
    <property type="match status" value="1"/>
</dbReference>
<reference evidence="2" key="1">
    <citation type="submission" date="2021-02" db="EMBL/GenBank/DDBJ databases">
        <authorList>
            <person name="Nowell W R."/>
        </authorList>
    </citation>
    <scope>NUCLEOTIDE SEQUENCE</scope>
</reference>
<dbReference type="Proteomes" id="UP000663891">
    <property type="component" value="Unassembled WGS sequence"/>
</dbReference>
<dbReference type="PANTHER" id="PTHR47271">
    <property type="entry name" value="ARGININE DEIMINASE"/>
    <property type="match status" value="1"/>
</dbReference>
<organism evidence="2 3">
    <name type="scientific">Adineta steineri</name>
    <dbReference type="NCBI Taxonomy" id="433720"/>
    <lineage>
        <taxon>Eukaryota</taxon>
        <taxon>Metazoa</taxon>
        <taxon>Spiralia</taxon>
        <taxon>Gnathifera</taxon>
        <taxon>Rotifera</taxon>
        <taxon>Eurotatoria</taxon>
        <taxon>Bdelloidea</taxon>
        <taxon>Adinetida</taxon>
        <taxon>Adinetidae</taxon>
        <taxon>Adineta</taxon>
    </lineage>
</organism>
<dbReference type="PRINTS" id="PR01466">
    <property type="entry name" value="ARGDEIMINASE"/>
</dbReference>
<dbReference type="AlphaFoldDB" id="A0A814EL17"/>
<dbReference type="GO" id="GO:0019546">
    <property type="term" value="P:L-arginine deiminase pathway"/>
    <property type="evidence" value="ECO:0007669"/>
    <property type="project" value="TreeGrafter"/>
</dbReference>
<dbReference type="PIRSF" id="PIRSF006356">
    <property type="entry name" value="Arg_deiminase"/>
    <property type="match status" value="1"/>
</dbReference>
<sequence>MVLTTTTIKDILNESDAGVHSECGKLDIVLMHRPGGELLRLTNDNLHVLLFDAIPDINQTHHSHDIYSQYLRDHGVHVLYLTDLLRETLISSIQARSQVIDGILTHSHLNHENHEQSLLALQQWLLHRTPEQLTEDISVGVAYSRDELGTSDNAQILLTTNDLMNEYLIPPLPNLLFTRDAFSIMDNHVFIWQMNKPARQNESLLLQAIFQYHPHLSNCGLEIIEWREHIDEHNTEIPTVEGGDVAYLGDGILLIGCGERTNRLGIEALSRTGIFHQIIVIMIPPQRSYMHLDTVLSSVGKNAFTLHGLLAKTMEVYTIENQYYHQNTYFEPEWISHGCDVRQALRNILNNPNLIFYDAKDEQTSIDEQAHDRFNVLAIDDNHVATYAGGDAKNGLVACMTQNNMCRVGLIPVEGLLEGGGSVRCMIAENFLPQKV</sequence>
<evidence type="ECO:0000313" key="2">
    <source>
        <dbReference type="EMBL" id="CAF0969395.1"/>
    </source>
</evidence>
<proteinExistence type="predicted"/>
<name>A0A814EL17_9BILA</name>
<dbReference type="SUPFAM" id="SSF55909">
    <property type="entry name" value="Pentein"/>
    <property type="match status" value="1"/>
</dbReference>
<comment type="caution">
    <text evidence="2">The sequence shown here is derived from an EMBL/GenBank/DDBJ whole genome shotgun (WGS) entry which is preliminary data.</text>
</comment>
<gene>
    <name evidence="2" type="ORF">VCS650_LOCUS13047</name>
</gene>
<dbReference type="Gene3D" id="3.75.10.10">
    <property type="entry name" value="L-arginine/glycine Amidinotransferase, Chain A"/>
    <property type="match status" value="1"/>
</dbReference>
<dbReference type="GO" id="GO:0016990">
    <property type="term" value="F:arginine deiminase activity"/>
    <property type="evidence" value="ECO:0007669"/>
    <property type="project" value="InterPro"/>
</dbReference>
<dbReference type="Gene3D" id="1.10.3930.10">
    <property type="entry name" value="Arginine deiminase"/>
    <property type="match status" value="1"/>
</dbReference>
<dbReference type="OrthoDB" id="5590314at2759"/>
<dbReference type="EMBL" id="CAJNON010000103">
    <property type="protein sequence ID" value="CAF0969395.1"/>
    <property type="molecule type" value="Genomic_DNA"/>
</dbReference>